<name>A0A381Q0D7_9ZZZZ</name>
<organism evidence="1">
    <name type="scientific">marine metagenome</name>
    <dbReference type="NCBI Taxonomy" id="408172"/>
    <lineage>
        <taxon>unclassified sequences</taxon>
        <taxon>metagenomes</taxon>
        <taxon>ecological metagenomes</taxon>
    </lineage>
</organism>
<evidence type="ECO:0000313" key="1">
    <source>
        <dbReference type="EMBL" id="SUZ72771.1"/>
    </source>
</evidence>
<proteinExistence type="predicted"/>
<dbReference type="EMBL" id="UINC01001158">
    <property type="protein sequence ID" value="SUZ72771.1"/>
    <property type="molecule type" value="Genomic_DNA"/>
</dbReference>
<sequence>MAGVRSTRTVGTIAPHSAHFLAIAVS</sequence>
<protein>
    <submittedName>
        <fullName evidence="1">Uncharacterized protein</fullName>
    </submittedName>
</protein>
<gene>
    <name evidence="1" type="ORF">METZ01_LOCUS25625</name>
</gene>
<dbReference type="AlphaFoldDB" id="A0A381Q0D7"/>
<accession>A0A381Q0D7</accession>
<reference evidence="1" key="1">
    <citation type="submission" date="2018-05" db="EMBL/GenBank/DDBJ databases">
        <authorList>
            <person name="Lanie J.A."/>
            <person name="Ng W.-L."/>
            <person name="Kazmierczak K.M."/>
            <person name="Andrzejewski T.M."/>
            <person name="Davidsen T.M."/>
            <person name="Wayne K.J."/>
            <person name="Tettelin H."/>
            <person name="Glass J.I."/>
            <person name="Rusch D."/>
            <person name="Podicherti R."/>
            <person name="Tsui H.-C.T."/>
            <person name="Winkler M.E."/>
        </authorList>
    </citation>
    <scope>NUCLEOTIDE SEQUENCE</scope>
</reference>